<proteinExistence type="predicted"/>
<evidence type="ECO:0000313" key="3">
    <source>
        <dbReference type="Proteomes" id="UP000030378"/>
    </source>
</evidence>
<dbReference type="NCBIfam" id="TIGR03751">
    <property type="entry name" value="conj_TIGR03751"/>
    <property type="match status" value="1"/>
</dbReference>
<dbReference type="PROSITE" id="PS51257">
    <property type="entry name" value="PROKAR_LIPOPROTEIN"/>
    <property type="match status" value="1"/>
</dbReference>
<keyword evidence="2" id="KW-0449">Lipoprotein</keyword>
<organism evidence="2 3">
    <name type="scientific">Serratia marcescens</name>
    <dbReference type="NCBI Taxonomy" id="615"/>
    <lineage>
        <taxon>Bacteria</taxon>
        <taxon>Pseudomonadati</taxon>
        <taxon>Pseudomonadota</taxon>
        <taxon>Gammaproteobacteria</taxon>
        <taxon>Enterobacterales</taxon>
        <taxon>Yersiniaceae</taxon>
        <taxon>Serratia</taxon>
    </lineage>
</organism>
<feature type="region of interest" description="Disordered" evidence="1">
    <location>
        <begin position="57"/>
        <end position="87"/>
    </location>
</feature>
<evidence type="ECO:0000256" key="1">
    <source>
        <dbReference type="SAM" id="MobiDB-lite"/>
    </source>
</evidence>
<dbReference type="InterPro" id="IPR022262">
    <property type="entry name" value="Lipoprot_put"/>
</dbReference>
<sequence>MRRLIFVVTVAASLVLTGCSTSKEALLPAGDSSMLEIWQGEDGGGSARNAVAARDSLRRPLTEPESQAGVAADRSYSRTQESEIAQQFPRLPNPDLVMYVFPHLAGGTAPVPGYSTVFPFYSQVQYAMPGERTEVY</sequence>
<dbReference type="Proteomes" id="UP000030378">
    <property type="component" value="Unassembled WGS sequence"/>
</dbReference>
<dbReference type="RefSeq" id="WP_102985260.1">
    <property type="nucleotide sequence ID" value="NZ_JTBC02000011.1"/>
</dbReference>
<gene>
    <name evidence="2" type="ORF">MC70_020080</name>
</gene>
<accession>A0AAP8TNQ2</accession>
<evidence type="ECO:0000313" key="2">
    <source>
        <dbReference type="EMBL" id="PNO64548.1"/>
    </source>
</evidence>
<comment type="caution">
    <text evidence="2">The sequence shown here is derived from an EMBL/GenBank/DDBJ whole genome shotgun (WGS) entry which is preliminary data.</text>
</comment>
<name>A0AAP8TNQ2_SERMA</name>
<reference evidence="3" key="1">
    <citation type="submission" date="2017-12" db="EMBL/GenBank/DDBJ databases">
        <title>FDA dAtabase for Regulatory Grade micrObial Sequences (FDA-ARGOS): Supporting development and validation of Infectious Disease Dx tests.</title>
        <authorList>
            <person name="Campos J."/>
            <person name="Goldberg B."/>
            <person name="Tallon L."/>
            <person name="Sadzewicz L."/>
            <person name="Sengamalay N."/>
            <person name="Ott S."/>
            <person name="Godinez A."/>
            <person name="Nagaraj S."/>
            <person name="Vavikolanu K."/>
            <person name="Vyas G."/>
            <person name="Nadendla S."/>
            <person name="Aluvathingal J."/>
            <person name="Geyer C."/>
            <person name="Nandy P."/>
            <person name="Hobson J."/>
            <person name="Sichtig H."/>
        </authorList>
    </citation>
    <scope>NUCLEOTIDE SEQUENCE [LARGE SCALE GENOMIC DNA]</scope>
    <source>
        <strain evidence="3">FDAARGOS_79</strain>
    </source>
</reference>
<protein>
    <submittedName>
        <fullName evidence="2">TIGR03751 family conjugal transfer lipoprotein</fullName>
    </submittedName>
</protein>
<dbReference type="AlphaFoldDB" id="A0AAP8TNQ2"/>
<dbReference type="EMBL" id="JTBC02000011">
    <property type="protein sequence ID" value="PNO64548.1"/>
    <property type="molecule type" value="Genomic_DNA"/>
</dbReference>